<dbReference type="Proteomes" id="UP000604046">
    <property type="component" value="Unassembled WGS sequence"/>
</dbReference>
<keyword evidence="5 8" id="KW-1133">Transmembrane helix</keyword>
<feature type="transmembrane region" description="Helical" evidence="8">
    <location>
        <begin position="222"/>
        <end position="240"/>
    </location>
</feature>
<dbReference type="InterPro" id="IPR002781">
    <property type="entry name" value="TM_pro_TauE-like"/>
</dbReference>
<evidence type="ECO:0000256" key="5">
    <source>
        <dbReference type="ARBA" id="ARBA00022989"/>
    </source>
</evidence>
<comment type="caution">
    <text evidence="9">The sequence shown here is derived from an EMBL/GenBank/DDBJ whole genome shotgun (WGS) entry which is preliminary data.</text>
</comment>
<dbReference type="GO" id="GO:0005886">
    <property type="term" value="C:plasma membrane"/>
    <property type="evidence" value="ECO:0007669"/>
    <property type="project" value="UniProtKB-SubCell"/>
</dbReference>
<feature type="transmembrane region" description="Helical" evidence="8">
    <location>
        <begin position="107"/>
        <end position="126"/>
    </location>
</feature>
<evidence type="ECO:0000256" key="8">
    <source>
        <dbReference type="SAM" id="Phobius"/>
    </source>
</evidence>
<evidence type="ECO:0000313" key="10">
    <source>
        <dbReference type="Proteomes" id="UP000604046"/>
    </source>
</evidence>
<dbReference type="PANTHER" id="PTHR30269:SF37">
    <property type="entry name" value="MEMBRANE TRANSPORTER PROTEIN"/>
    <property type="match status" value="1"/>
</dbReference>
<evidence type="ECO:0000313" key="9">
    <source>
        <dbReference type="EMBL" id="CAE7263913.1"/>
    </source>
</evidence>
<evidence type="ECO:0000256" key="1">
    <source>
        <dbReference type="ARBA" id="ARBA00004651"/>
    </source>
</evidence>
<protein>
    <submittedName>
        <fullName evidence="9">Sgtb protein</fullName>
    </submittedName>
</protein>
<keyword evidence="6 8" id="KW-0472">Membrane</keyword>
<reference evidence="9" key="1">
    <citation type="submission" date="2021-02" db="EMBL/GenBank/DDBJ databases">
        <authorList>
            <person name="Dougan E. K."/>
            <person name="Rhodes N."/>
            <person name="Thang M."/>
            <person name="Chan C."/>
        </authorList>
    </citation>
    <scope>NUCLEOTIDE SEQUENCE</scope>
</reference>
<organism evidence="9 10">
    <name type="scientific">Symbiodinium natans</name>
    <dbReference type="NCBI Taxonomy" id="878477"/>
    <lineage>
        <taxon>Eukaryota</taxon>
        <taxon>Sar</taxon>
        <taxon>Alveolata</taxon>
        <taxon>Dinophyceae</taxon>
        <taxon>Suessiales</taxon>
        <taxon>Symbiodiniaceae</taxon>
        <taxon>Symbiodinium</taxon>
    </lineage>
</organism>
<evidence type="ECO:0000256" key="2">
    <source>
        <dbReference type="ARBA" id="ARBA00022448"/>
    </source>
</evidence>
<keyword evidence="4 8" id="KW-0812">Transmembrane</keyword>
<feature type="transmembrane region" description="Helical" evidence="8">
    <location>
        <begin position="187"/>
        <end position="210"/>
    </location>
</feature>
<comment type="subcellular location">
    <subcellularLocation>
        <location evidence="1">Cell membrane</location>
        <topology evidence="1">Multi-pass membrane protein</topology>
    </subcellularLocation>
</comment>
<dbReference type="AlphaFoldDB" id="A0A812MPP4"/>
<dbReference type="PANTHER" id="PTHR30269">
    <property type="entry name" value="TRANSMEMBRANE PROTEIN YFCA"/>
    <property type="match status" value="1"/>
</dbReference>
<keyword evidence="2" id="KW-0813">Transport</keyword>
<evidence type="ECO:0000256" key="7">
    <source>
        <dbReference type="SAM" id="MobiDB-lite"/>
    </source>
</evidence>
<sequence>MEQMAPESVAVVLSLSCLSGVIGVIAGFGPGIVFTTGMLLCGALGLDMGPLDQLAAMFVFFDLATVFPAWTLRASLDWRFLLAVWIPWTVFELLGTAVLVWNTTSPWFKRSFGLFLLTILVLELNIQRLRCGRPQSQEPTGFDVRRGRCLAAAVLLGTFGGLMKGMYNVPLPAIIVFVLFSGIDKDMWRANFVCLVCLSAPMKAIFLFVVEEKFVEARVGSYAAAAAGVLIATPIANYLAKFVDPQVFKDLVRALTLIGAASMLAVGTPFAAWVTLAVAGCAVAMILLKRWLAARASGAKDAQGPCEEPEAPKPCNSESPGEYPEESPAKAAV</sequence>
<feature type="region of interest" description="Disordered" evidence="7">
    <location>
        <begin position="301"/>
        <end position="333"/>
    </location>
</feature>
<dbReference type="EMBL" id="CAJNDS010001535">
    <property type="protein sequence ID" value="CAE7263913.1"/>
    <property type="molecule type" value="Genomic_DNA"/>
</dbReference>
<gene>
    <name evidence="9" type="primary">Sgtb</name>
    <name evidence="9" type="ORF">SNAT2548_LOCUS13881</name>
</gene>
<name>A0A812MPP4_9DINO</name>
<feature type="transmembrane region" description="Helical" evidence="8">
    <location>
        <begin position="260"/>
        <end position="288"/>
    </location>
</feature>
<keyword evidence="10" id="KW-1185">Reference proteome</keyword>
<feature type="transmembrane region" description="Helical" evidence="8">
    <location>
        <begin position="54"/>
        <end position="73"/>
    </location>
</feature>
<evidence type="ECO:0000256" key="4">
    <source>
        <dbReference type="ARBA" id="ARBA00022692"/>
    </source>
</evidence>
<evidence type="ECO:0000256" key="3">
    <source>
        <dbReference type="ARBA" id="ARBA00022475"/>
    </source>
</evidence>
<feature type="transmembrane region" description="Helical" evidence="8">
    <location>
        <begin position="147"/>
        <end position="167"/>
    </location>
</feature>
<proteinExistence type="predicted"/>
<dbReference type="InterPro" id="IPR052017">
    <property type="entry name" value="TSUP"/>
</dbReference>
<keyword evidence="3" id="KW-1003">Cell membrane</keyword>
<feature type="transmembrane region" description="Helical" evidence="8">
    <location>
        <begin position="80"/>
        <end position="101"/>
    </location>
</feature>
<dbReference type="Pfam" id="PF01925">
    <property type="entry name" value="TauE"/>
    <property type="match status" value="1"/>
</dbReference>
<feature type="transmembrane region" description="Helical" evidence="8">
    <location>
        <begin position="12"/>
        <end position="34"/>
    </location>
</feature>
<accession>A0A812MPP4</accession>
<evidence type="ECO:0000256" key="6">
    <source>
        <dbReference type="ARBA" id="ARBA00023136"/>
    </source>
</evidence>